<dbReference type="AlphaFoldDB" id="A0A1H5X7X1"/>
<protein>
    <submittedName>
        <fullName evidence="5">Golgi phosphoprotein 3 (GPP34)</fullName>
    </submittedName>
</protein>
<keyword evidence="3" id="KW-0446">Lipid-binding</keyword>
<evidence type="ECO:0000256" key="2">
    <source>
        <dbReference type="ARBA" id="ARBA00023034"/>
    </source>
</evidence>
<comment type="subcellular location">
    <subcellularLocation>
        <location evidence="1">Golgi apparatus membrane</location>
        <topology evidence="1">Peripheral membrane protein</topology>
        <orientation evidence="1">Cytoplasmic side</orientation>
    </subcellularLocation>
</comment>
<gene>
    <name evidence="5" type="ORF">SAMN05216223_103137</name>
</gene>
<reference evidence="5 6" key="1">
    <citation type="submission" date="2016-10" db="EMBL/GenBank/DDBJ databases">
        <authorList>
            <person name="de Groot N.N."/>
        </authorList>
    </citation>
    <scope>NUCLEOTIDE SEQUENCE [LARGE SCALE GENOMIC DNA]</scope>
    <source>
        <strain evidence="5 6">CGMCC 4.2023</strain>
    </source>
</reference>
<dbReference type="GO" id="GO:0070273">
    <property type="term" value="F:phosphatidylinositol-4-phosphate binding"/>
    <property type="evidence" value="ECO:0007669"/>
    <property type="project" value="InterPro"/>
</dbReference>
<evidence type="ECO:0000313" key="5">
    <source>
        <dbReference type="EMBL" id="SEG07829.1"/>
    </source>
</evidence>
<organism evidence="5 6">
    <name type="scientific">Actinacidiphila yanglinensis</name>
    <dbReference type="NCBI Taxonomy" id="310779"/>
    <lineage>
        <taxon>Bacteria</taxon>
        <taxon>Bacillati</taxon>
        <taxon>Actinomycetota</taxon>
        <taxon>Actinomycetes</taxon>
        <taxon>Kitasatosporales</taxon>
        <taxon>Streptomycetaceae</taxon>
        <taxon>Actinacidiphila</taxon>
    </lineage>
</organism>
<evidence type="ECO:0000256" key="4">
    <source>
        <dbReference type="ARBA" id="ARBA00023136"/>
    </source>
</evidence>
<dbReference type="Pfam" id="PF05719">
    <property type="entry name" value="GPP34"/>
    <property type="match status" value="1"/>
</dbReference>
<keyword evidence="6" id="KW-1185">Reference proteome</keyword>
<dbReference type="RefSeq" id="WP_103884913.1">
    <property type="nucleotide sequence ID" value="NZ_FNVU01000003.1"/>
</dbReference>
<dbReference type="GO" id="GO:0005737">
    <property type="term" value="C:cytoplasm"/>
    <property type="evidence" value="ECO:0007669"/>
    <property type="project" value="UniProtKB-ARBA"/>
</dbReference>
<keyword evidence="2" id="KW-0333">Golgi apparatus</keyword>
<dbReference type="OrthoDB" id="3871310at2"/>
<evidence type="ECO:0000256" key="3">
    <source>
        <dbReference type="ARBA" id="ARBA00023121"/>
    </source>
</evidence>
<name>A0A1H5X7X1_9ACTN</name>
<sequence length="202" mass="21783">MTTSRDLLIVTMDDAAAGSTVDPDDLSLALAGAELVDLVGAGAITLDGERIVPGAATATGDRLLDRASSSVLRQEPYETVDHWLWRRGDTLSAEYVAALEADGDAVRPRHRWIPVRSDRLALVDSPARVHAAERWASGDPVLSLLAVAAGVPARPTDTADRVTDEVTVTVVDAVNQAVTELEARRQRRKIEKDAFDNIWRAP</sequence>
<dbReference type="InterPro" id="IPR038261">
    <property type="entry name" value="GPP34-like_sf"/>
</dbReference>
<evidence type="ECO:0000256" key="1">
    <source>
        <dbReference type="ARBA" id="ARBA00004255"/>
    </source>
</evidence>
<accession>A0A1H5X7X1</accession>
<evidence type="ECO:0000313" key="6">
    <source>
        <dbReference type="Proteomes" id="UP000236754"/>
    </source>
</evidence>
<dbReference type="InterPro" id="IPR008628">
    <property type="entry name" value="GPP34-like"/>
</dbReference>
<keyword evidence="4" id="KW-0472">Membrane</keyword>
<dbReference type="Proteomes" id="UP000236754">
    <property type="component" value="Unassembled WGS sequence"/>
</dbReference>
<proteinExistence type="predicted"/>
<dbReference type="GO" id="GO:0012505">
    <property type="term" value="C:endomembrane system"/>
    <property type="evidence" value="ECO:0007669"/>
    <property type="project" value="UniProtKB-ARBA"/>
</dbReference>
<dbReference type="Gene3D" id="1.10.3630.10">
    <property type="entry name" value="yeast vps74-n-term truncation variant domain like"/>
    <property type="match status" value="1"/>
</dbReference>
<dbReference type="EMBL" id="FNVU01000003">
    <property type="protein sequence ID" value="SEG07829.1"/>
    <property type="molecule type" value="Genomic_DNA"/>
</dbReference>